<keyword evidence="1" id="KW-0732">Signal</keyword>
<accession>A0A7Z1S365</accession>
<sequence length="404" mass="44611">MKKLVGKSMIMALACIVSATGMASEDDSVTGANSDYIRGLKIVSDSSFDGRIYSNSRMQAELIIVYELLDEGDSVTNIELRRLYTGQPIGELDWRTQLVSNGYYHSISNYVAGEASEKSEAEGEITGTKDRFNAETKSGVSYRYVTKSSNGNIDVCVSVETNNGHYLDTCDATTIDSYIALSAVTPVIYDANDYDLSIEIDREQGLGQSAKGIKLDISVPNFPGVNESLTTTSYNSLANASRAMLYNTTNCCDLADSYKHVMFVPYADNSNYGDYITFDTYVADGDRRRAEFSDGVYRKTIMKGLKLHFNARNTPSSFNSAVYYNAEVCQGPKSNDVVNCWRAANTSSGAEIIGRWTVDVKAYHDSLNGKRSSNYQYIDNYGTMQSIPFMLTDSGNVVFNNIEF</sequence>
<organism evidence="2">
    <name type="scientific">Vibrio cyclitrophicus</name>
    <dbReference type="NCBI Taxonomy" id="47951"/>
    <lineage>
        <taxon>Bacteria</taxon>
        <taxon>Pseudomonadati</taxon>
        <taxon>Pseudomonadota</taxon>
        <taxon>Gammaproteobacteria</taxon>
        <taxon>Vibrionales</taxon>
        <taxon>Vibrionaceae</taxon>
        <taxon>Vibrio</taxon>
    </lineage>
</organism>
<protein>
    <recommendedName>
        <fullName evidence="3">Hemolysin</fullName>
    </recommendedName>
</protein>
<comment type="caution">
    <text evidence="2">The sequence shown here is derived from an EMBL/GenBank/DDBJ whole genome shotgun (WGS) entry which is preliminary data.</text>
</comment>
<dbReference type="AlphaFoldDB" id="A0A7Z1S365"/>
<feature type="chain" id="PRO_5030817540" description="Hemolysin" evidence="1">
    <location>
        <begin position="24"/>
        <end position="404"/>
    </location>
</feature>
<evidence type="ECO:0008006" key="3">
    <source>
        <dbReference type="Google" id="ProtNLM"/>
    </source>
</evidence>
<evidence type="ECO:0000313" key="2">
    <source>
        <dbReference type="EMBL" id="PMP33025.1"/>
    </source>
</evidence>
<feature type="signal peptide" evidence="1">
    <location>
        <begin position="1"/>
        <end position="23"/>
    </location>
</feature>
<dbReference type="RefSeq" id="WP_154724237.1">
    <property type="nucleotide sequence ID" value="NZ_CP170590.1"/>
</dbReference>
<evidence type="ECO:0000256" key="1">
    <source>
        <dbReference type="SAM" id="SignalP"/>
    </source>
</evidence>
<gene>
    <name evidence="2" type="ORF">BCS90_09835</name>
</gene>
<dbReference type="EMBL" id="MDBS01000003">
    <property type="protein sequence ID" value="PMP33025.1"/>
    <property type="molecule type" value="Genomic_DNA"/>
</dbReference>
<name>A0A7Z1S365_9VIBR</name>
<reference evidence="2" key="1">
    <citation type="submission" date="2016-07" db="EMBL/GenBank/DDBJ databases">
        <authorList>
            <person name="Kauffman K."/>
            <person name="Arevalo P."/>
            <person name="Polz M.F."/>
        </authorList>
    </citation>
    <scope>NUCLEOTIDE SEQUENCE</scope>
    <source>
        <strain evidence="2">10N.222.46.E12</strain>
    </source>
</reference>
<reference evidence="2" key="2">
    <citation type="journal article" date="2018" name="Nature">
        <title>A major lineage of non-tailed dsDNA viruses as unrecognized killers of marine bacteria.</title>
        <authorList>
            <person name="Kauffman K.M."/>
            <person name="Hussain F.A."/>
            <person name="Yang J."/>
            <person name="Arevalo P."/>
            <person name="Brown J.M."/>
            <person name="Chang W.K."/>
            <person name="VanInsberghe D."/>
            <person name="Elsherbini J."/>
            <person name="Sharma R.S."/>
            <person name="Cutler M.B."/>
            <person name="Kelly L."/>
            <person name="Polz M.F."/>
        </authorList>
    </citation>
    <scope>NUCLEOTIDE SEQUENCE</scope>
    <source>
        <strain evidence="2">10N.222.46.E12</strain>
    </source>
</reference>
<proteinExistence type="predicted"/>